<evidence type="ECO:0000313" key="1">
    <source>
        <dbReference type="EMBL" id="MCF2651293.1"/>
    </source>
</evidence>
<evidence type="ECO:0000313" key="2">
    <source>
        <dbReference type="Proteomes" id="UP001299220"/>
    </source>
</evidence>
<dbReference type="EMBL" id="JAFBIT010000001">
    <property type="protein sequence ID" value="MCF2651293.1"/>
    <property type="molecule type" value="Genomic_DNA"/>
</dbReference>
<reference evidence="1 2" key="1">
    <citation type="submission" date="2020-12" db="EMBL/GenBank/DDBJ databases">
        <title>Whole genome sequences of gut porcine anaerobes.</title>
        <authorList>
            <person name="Kubasova T."/>
            <person name="Jahodarova E."/>
            <person name="Rychlik I."/>
        </authorList>
    </citation>
    <scope>NUCLEOTIDE SEQUENCE [LARGE SCALE GENOMIC DNA]</scope>
    <source>
        <strain evidence="1 2">An867</strain>
    </source>
</reference>
<gene>
    <name evidence="1" type="ORF">JQM67_01535</name>
</gene>
<organism evidence="1 2">
    <name type="scientific">Anaeromassilibacillus senegalensis</name>
    <dbReference type="NCBI Taxonomy" id="1673717"/>
    <lineage>
        <taxon>Bacteria</taxon>
        <taxon>Bacillati</taxon>
        <taxon>Bacillota</taxon>
        <taxon>Clostridia</taxon>
        <taxon>Eubacteriales</taxon>
        <taxon>Acutalibacteraceae</taxon>
        <taxon>Anaeromassilibacillus</taxon>
    </lineage>
</organism>
<comment type="caution">
    <text evidence="1">The sequence shown here is derived from an EMBL/GenBank/DDBJ whole genome shotgun (WGS) entry which is preliminary data.</text>
</comment>
<dbReference type="Proteomes" id="UP001299220">
    <property type="component" value="Unassembled WGS sequence"/>
</dbReference>
<name>A0ABS9CL19_9FIRM</name>
<dbReference type="RefSeq" id="WP_235322227.1">
    <property type="nucleotide sequence ID" value="NZ_JAFBIT010000001.1"/>
</dbReference>
<keyword evidence="2" id="KW-1185">Reference proteome</keyword>
<sequence length="505" mass="56811">MKLQTYDETLEEKMSEFDIWVTPSLGEIRDMPQFKVNLDNMKSGFDYMAQVTGNFESVSSCSSSALAQNTVRLIAGEPDDTKQIILNCLCGVLLLVTGKTDNNLKCQFPLLLRNTYGMKEYPQKNSAGRWVNKQLPRTLQFDAVSKIIIQADGKADFQEKFLESYFHLIISDETYAKQLWSLGTAYYSQKQIGNAEALLSPIVVFQSRGSITATQGHIPETILRSYMAEWGLEAGTDYNTQDVEIGQLLGDIEANPQIKKRKYDFIIPYQSRESGAKVFVQSQFYAGDSGSVSHKVVDQTDSSREVTLKKYPQAVFVEYLDGAGYFSSLNGDLRKMLAKPSTKNFIQITTAPLKLRRELQGINFLTTLEIEHAILMTGGKKVDVIEKLHNDGYSVDEIDTALKAAIRNAVLSDNDFLTISRDRESIVRKYCILDTIANYGQPIPADSTAGYLTVPGYSTYWGLLQADVIKRALEIAPMLNSLWRSHLEPFDDIQWLLEKGFVKTK</sequence>
<proteinExistence type="predicted"/>
<accession>A0ABS9CL19</accession>
<protein>
    <submittedName>
        <fullName evidence="1">Uncharacterized protein</fullName>
    </submittedName>
</protein>